<evidence type="ECO:0000256" key="3">
    <source>
        <dbReference type="SAM" id="MobiDB-lite"/>
    </source>
</evidence>
<protein>
    <recommendedName>
        <fullName evidence="6">Nucleosome assembly protein 1-like 1</fullName>
    </recommendedName>
</protein>
<feature type="compositionally biased region" description="Basic and acidic residues" evidence="3">
    <location>
        <begin position="200"/>
        <end position="219"/>
    </location>
</feature>
<dbReference type="Proteomes" id="UP000663852">
    <property type="component" value="Unassembled WGS sequence"/>
</dbReference>
<evidence type="ECO:0008006" key="6">
    <source>
        <dbReference type="Google" id="ProtNLM"/>
    </source>
</evidence>
<dbReference type="Gene3D" id="3.30.1120.90">
    <property type="entry name" value="Nucleosome assembly protein"/>
    <property type="match status" value="1"/>
</dbReference>
<accession>A0A814R3Z8</accession>
<dbReference type="OrthoDB" id="27325at2759"/>
<feature type="region of interest" description="Disordered" evidence="3">
    <location>
        <begin position="67"/>
        <end position="97"/>
    </location>
</feature>
<evidence type="ECO:0000313" key="5">
    <source>
        <dbReference type="Proteomes" id="UP000663852"/>
    </source>
</evidence>
<gene>
    <name evidence="4" type="ORF">EDS130_LOCUS21451</name>
</gene>
<sequence>MSEVARKCCNKLAQSCSDWLIRYEEIQNIAQLEILKPGVFDHLLANFKVCFSHSTFLFKTRMSRMDKNENAQAPASTNESTGTSAQPAAATDTSSTALGNPGFLQNVQQRLDSAGDEFASYFAGSLPADVVRRVNALRNLQVEHHKIEAGFFEEVHALECRYLSKYQPLYEKRLNIVKGAYEPTDAEVKCAFDGDEADEEAKKTEETGEKSDEQKKEEEKTVGIPEFWLQVFKNSDVLAELIKEHDEPVLKHLIDVRITMQNEAAQKGFTIEFEFTPNEYFSNTILTKFYELRTGLDEHEPLAYEGPEIIKSKGCDIQWNKGKNVTVKMVKKRQKHKNRGTIRVVTKEVQTESFFNFFKPPTVPEDADAELEDNEEMNSLAADFEIGHMLRDSIVPKAVLYYTGEAGDDEDGDFDEDEEDEDDDDDDDDEDPEEDEDEGHGHHHGGGRGGHHHHGKHGPSGGAGGKSRGGKQGSGGGAGQQPECKQQ</sequence>
<feature type="compositionally biased region" description="Basic residues" evidence="3">
    <location>
        <begin position="441"/>
        <end position="457"/>
    </location>
</feature>
<feature type="compositionally biased region" description="Acidic residues" evidence="3">
    <location>
        <begin position="406"/>
        <end position="438"/>
    </location>
</feature>
<reference evidence="4" key="1">
    <citation type="submission" date="2021-02" db="EMBL/GenBank/DDBJ databases">
        <authorList>
            <person name="Nowell W R."/>
        </authorList>
    </citation>
    <scope>NUCLEOTIDE SEQUENCE</scope>
</reference>
<dbReference type="Pfam" id="PF00956">
    <property type="entry name" value="NAP"/>
    <property type="match status" value="1"/>
</dbReference>
<dbReference type="InterPro" id="IPR002164">
    <property type="entry name" value="NAP_family"/>
</dbReference>
<feature type="region of interest" description="Disordered" evidence="3">
    <location>
        <begin position="197"/>
        <end position="219"/>
    </location>
</feature>
<dbReference type="AlphaFoldDB" id="A0A814R3Z8"/>
<dbReference type="Gene3D" id="1.20.5.1500">
    <property type="match status" value="1"/>
</dbReference>
<dbReference type="GO" id="GO:0005634">
    <property type="term" value="C:nucleus"/>
    <property type="evidence" value="ECO:0007669"/>
    <property type="project" value="InterPro"/>
</dbReference>
<evidence type="ECO:0000313" key="4">
    <source>
        <dbReference type="EMBL" id="CAF1128602.1"/>
    </source>
</evidence>
<comment type="caution">
    <text evidence="4">The sequence shown here is derived from an EMBL/GenBank/DDBJ whole genome shotgun (WGS) entry which is preliminary data.</text>
</comment>
<feature type="region of interest" description="Disordered" evidence="3">
    <location>
        <begin position="405"/>
        <end position="487"/>
    </location>
</feature>
<dbReference type="GO" id="GO:0006334">
    <property type="term" value="P:nucleosome assembly"/>
    <property type="evidence" value="ECO:0007669"/>
    <property type="project" value="InterPro"/>
</dbReference>
<dbReference type="EMBL" id="CAJNOJ010000108">
    <property type="protein sequence ID" value="CAF1128602.1"/>
    <property type="molecule type" value="Genomic_DNA"/>
</dbReference>
<dbReference type="PANTHER" id="PTHR11875">
    <property type="entry name" value="TESTIS-SPECIFIC Y-ENCODED PROTEIN"/>
    <property type="match status" value="1"/>
</dbReference>
<dbReference type="SUPFAM" id="SSF143113">
    <property type="entry name" value="NAP-like"/>
    <property type="match status" value="1"/>
</dbReference>
<organism evidence="4 5">
    <name type="scientific">Adineta ricciae</name>
    <name type="common">Rotifer</name>
    <dbReference type="NCBI Taxonomy" id="249248"/>
    <lineage>
        <taxon>Eukaryota</taxon>
        <taxon>Metazoa</taxon>
        <taxon>Spiralia</taxon>
        <taxon>Gnathifera</taxon>
        <taxon>Rotifera</taxon>
        <taxon>Eurotatoria</taxon>
        <taxon>Bdelloidea</taxon>
        <taxon>Adinetida</taxon>
        <taxon>Adinetidae</taxon>
        <taxon>Adineta</taxon>
    </lineage>
</organism>
<dbReference type="FunFam" id="1.20.5.1500:FF:000001">
    <property type="entry name" value="Nucleosome assembly protein 1-like 1"/>
    <property type="match status" value="1"/>
</dbReference>
<evidence type="ECO:0000256" key="2">
    <source>
        <dbReference type="RuleBase" id="RU003876"/>
    </source>
</evidence>
<dbReference type="InterPro" id="IPR037231">
    <property type="entry name" value="NAP-like_sf"/>
</dbReference>
<name>A0A814R3Z8_ADIRI</name>
<evidence type="ECO:0000256" key="1">
    <source>
        <dbReference type="ARBA" id="ARBA00009947"/>
    </source>
</evidence>
<feature type="compositionally biased region" description="Polar residues" evidence="3">
    <location>
        <begin position="70"/>
        <end position="97"/>
    </location>
</feature>
<comment type="similarity">
    <text evidence="1 2">Belongs to the nucleosome assembly protein (NAP) family.</text>
</comment>
<feature type="compositionally biased region" description="Gly residues" evidence="3">
    <location>
        <begin position="458"/>
        <end position="479"/>
    </location>
</feature>
<proteinExistence type="inferred from homology"/>